<evidence type="ECO:0000256" key="5">
    <source>
        <dbReference type="ARBA" id="ARBA00012210"/>
    </source>
</evidence>
<evidence type="ECO:0000256" key="11">
    <source>
        <dbReference type="ARBA" id="ARBA00022989"/>
    </source>
</evidence>
<dbReference type="PANTHER" id="PTHR24161">
    <property type="entry name" value="ANK_REP_REGION DOMAIN-CONTAINING PROTEIN-RELATED"/>
    <property type="match status" value="1"/>
</dbReference>
<name>F7DFI7_ORNAN</name>
<dbReference type="PROSITE" id="PS01017">
    <property type="entry name" value="STEROL_REDUCT_1"/>
    <property type="match status" value="1"/>
</dbReference>
<dbReference type="GO" id="GO:0000139">
    <property type="term" value="C:Golgi membrane"/>
    <property type="evidence" value="ECO:0007669"/>
    <property type="project" value="UniProtKB-SubCell"/>
</dbReference>
<reference evidence="24 25" key="1">
    <citation type="journal article" date="2008" name="Nature">
        <title>Genome analysis of the platypus reveals unique signatures of evolution.</title>
        <authorList>
            <person name="Warren W.C."/>
            <person name="Hillier L.W."/>
            <person name="Marshall Graves J.A."/>
            <person name="Birney E."/>
            <person name="Ponting C.P."/>
            <person name="Grutzner F."/>
            <person name="Belov K."/>
            <person name="Miller W."/>
            <person name="Clarke L."/>
            <person name="Chinwalla A.T."/>
            <person name="Yang S.P."/>
            <person name="Heger A."/>
            <person name="Locke D.P."/>
            <person name="Miethke P."/>
            <person name="Waters P.D."/>
            <person name="Veyrunes F."/>
            <person name="Fulton L."/>
            <person name="Fulton B."/>
            <person name="Graves T."/>
            <person name="Wallis J."/>
            <person name="Puente X.S."/>
            <person name="Lopez-Otin C."/>
            <person name="Ordonez G.R."/>
            <person name="Eichler E.E."/>
            <person name="Chen L."/>
            <person name="Cheng Z."/>
            <person name="Deakin J.E."/>
            <person name="Alsop A."/>
            <person name="Thompson K."/>
            <person name="Kirby P."/>
            <person name="Papenfuss A.T."/>
            <person name="Wakefield M.J."/>
            <person name="Olender T."/>
            <person name="Lancet D."/>
            <person name="Huttley G.A."/>
            <person name="Smit A.F."/>
            <person name="Pask A."/>
            <person name="Temple-Smith P."/>
            <person name="Batzer M.A."/>
            <person name="Walker J.A."/>
            <person name="Konkel M.K."/>
            <person name="Harris R.S."/>
            <person name="Whittington C.M."/>
            <person name="Wong E.S."/>
            <person name="Gemmell N.J."/>
            <person name="Buschiazzo E."/>
            <person name="Vargas Jentzsch I.M."/>
            <person name="Merkel A."/>
            <person name="Schmitz J."/>
            <person name="Zemann A."/>
            <person name="Churakov G."/>
            <person name="Kriegs J.O."/>
            <person name="Brosius J."/>
            <person name="Murchison E.P."/>
            <person name="Sachidanandam R."/>
            <person name="Smith C."/>
            <person name="Hannon G.J."/>
            <person name="Tsend-Ayush E."/>
            <person name="McMillan D."/>
            <person name="Attenborough R."/>
            <person name="Rens W."/>
            <person name="Ferguson-Smith M."/>
            <person name="Lefevre C.M."/>
            <person name="Sharp J.A."/>
            <person name="Nicholas K.R."/>
            <person name="Ray D.A."/>
            <person name="Kube M."/>
            <person name="Reinhardt R."/>
            <person name="Pringle T.H."/>
            <person name="Taylor J."/>
            <person name="Jones R.C."/>
            <person name="Nixon B."/>
            <person name="Dacheux J.L."/>
            <person name="Niwa H."/>
            <person name="Sekita Y."/>
            <person name="Huang X."/>
            <person name="Stark A."/>
            <person name="Kheradpour P."/>
            <person name="Kellis M."/>
            <person name="Flicek P."/>
            <person name="Chen Y."/>
            <person name="Webber C."/>
            <person name="Hardison R."/>
            <person name="Nelson J."/>
            <person name="Hallsworth-Pepin K."/>
            <person name="Delehaunty K."/>
            <person name="Markovic C."/>
            <person name="Minx P."/>
            <person name="Feng Y."/>
            <person name="Kremitzki C."/>
            <person name="Mitreva M."/>
            <person name="Glasscock J."/>
            <person name="Wylie T."/>
            <person name="Wohldmann P."/>
            <person name="Thiru P."/>
            <person name="Nhan M.N."/>
            <person name="Pohl C.S."/>
            <person name="Smith S.M."/>
            <person name="Hou S."/>
            <person name="Nefedov M."/>
            <person name="de Jong P.J."/>
            <person name="Renfree M.B."/>
            <person name="Mardis E.R."/>
            <person name="Wilson R.K."/>
        </authorList>
    </citation>
    <scope>NUCLEOTIDE SEQUENCE [LARGE SCALE GENOMIC DNA]</scope>
    <source>
        <strain evidence="24 25">Glennie</strain>
    </source>
</reference>
<evidence type="ECO:0000256" key="12">
    <source>
        <dbReference type="ARBA" id="ARBA00023034"/>
    </source>
</evidence>
<evidence type="ECO:0000259" key="23">
    <source>
        <dbReference type="Pfam" id="PF01529"/>
    </source>
</evidence>
<keyword evidence="12" id="KW-0333">Golgi apparatus</keyword>
<accession>F7DFI7</accession>
<keyword evidence="11 22" id="KW-1133">Transmembrane helix</keyword>
<dbReference type="Ensembl" id="ENSOANT00000017899.4">
    <property type="protein sequence ID" value="ENSOANP00000017896.4"/>
    <property type="gene ID" value="ENSOANG00000011292.3"/>
</dbReference>
<keyword evidence="10" id="KW-1207">Sterol metabolism</keyword>
<reference evidence="24" key="3">
    <citation type="submission" date="2025-09" db="UniProtKB">
        <authorList>
            <consortium name="Ensembl"/>
        </authorList>
    </citation>
    <scope>IDENTIFICATION</scope>
    <source>
        <strain evidence="24">Glennie</strain>
    </source>
</reference>
<dbReference type="EC" id="2.3.1.225" evidence="5"/>
<dbReference type="PROSITE" id="PS50297">
    <property type="entry name" value="ANK_REP_REGION"/>
    <property type="match status" value="3"/>
</dbReference>
<evidence type="ECO:0000256" key="4">
    <source>
        <dbReference type="ARBA" id="ARBA00010104"/>
    </source>
</evidence>
<dbReference type="PROSITE" id="PS50216">
    <property type="entry name" value="DHHC"/>
    <property type="match status" value="1"/>
</dbReference>
<dbReference type="FunCoup" id="F7DFI7">
    <property type="interactions" value="1459"/>
</dbReference>
<dbReference type="GO" id="GO:0006695">
    <property type="term" value="P:cholesterol biosynthetic process"/>
    <property type="evidence" value="ECO:0007669"/>
    <property type="project" value="UniProtKB-UniPathway"/>
</dbReference>
<evidence type="ECO:0000256" key="6">
    <source>
        <dbReference type="ARBA" id="ARBA00022548"/>
    </source>
</evidence>
<dbReference type="InterPro" id="IPR001171">
    <property type="entry name" value="ERG24_DHCR-like"/>
</dbReference>
<keyword evidence="18" id="KW-0968">Cytoplasmic vesicle</keyword>
<dbReference type="GO" id="GO:0019706">
    <property type="term" value="F:protein-cysteine S-palmitoyltransferase activity"/>
    <property type="evidence" value="ECO:0007669"/>
    <property type="project" value="UniProtKB-EC"/>
</dbReference>
<dbReference type="GO" id="GO:0016628">
    <property type="term" value="F:oxidoreductase activity, acting on the CH-CH group of donors, NAD or NADP as acceptor"/>
    <property type="evidence" value="ECO:0007669"/>
    <property type="project" value="InterPro"/>
</dbReference>
<dbReference type="FunFam" id="1.25.40.20:FF:000035">
    <property type="entry name" value="Palmitoyltransferase"/>
    <property type="match status" value="1"/>
</dbReference>
<feature type="transmembrane region" description="Helical" evidence="22">
    <location>
        <begin position="862"/>
        <end position="885"/>
    </location>
</feature>
<evidence type="ECO:0000256" key="14">
    <source>
        <dbReference type="ARBA" id="ARBA00023136"/>
    </source>
</evidence>
<evidence type="ECO:0000256" key="16">
    <source>
        <dbReference type="ARBA" id="ARBA00023288"/>
    </source>
</evidence>
<dbReference type="HOGENOM" id="CLU_015631_0_0_1"/>
<comment type="subcellular location">
    <subcellularLocation>
        <location evidence="1">Cytoplasmic vesicle membrane</location>
        <topology evidence="1">Multi-pass membrane protein</topology>
    </subcellularLocation>
    <subcellularLocation>
        <location evidence="2">Golgi apparatus membrane</location>
        <topology evidence="2">Multi-pass membrane protein</topology>
    </subcellularLocation>
</comment>
<keyword evidence="7" id="KW-0808">Transferase</keyword>
<dbReference type="Gene3D" id="1.25.40.20">
    <property type="entry name" value="Ankyrin repeat-containing domain"/>
    <property type="match status" value="1"/>
</dbReference>
<keyword evidence="8 22" id="KW-0812">Transmembrane</keyword>
<dbReference type="GO" id="GO:0030659">
    <property type="term" value="C:cytoplasmic vesicle membrane"/>
    <property type="evidence" value="ECO:0007669"/>
    <property type="project" value="UniProtKB-SubCell"/>
</dbReference>
<comment type="pathway">
    <text evidence="3">Steroid biosynthesis; cholesterol biosynthesis.</text>
</comment>
<gene>
    <name evidence="24" type="primary">ZDHHC13</name>
</gene>
<keyword evidence="15" id="KW-0564">Palmitate</keyword>
<keyword evidence="10" id="KW-0443">Lipid metabolism</keyword>
<evidence type="ECO:0000256" key="21">
    <source>
        <dbReference type="SAM" id="MobiDB-lite"/>
    </source>
</evidence>
<dbReference type="Proteomes" id="UP000002279">
    <property type="component" value="Chromosome 3"/>
</dbReference>
<evidence type="ECO:0000256" key="17">
    <source>
        <dbReference type="ARBA" id="ARBA00023315"/>
    </source>
</evidence>
<feature type="repeat" description="ANK" evidence="20">
    <location>
        <begin position="473"/>
        <end position="505"/>
    </location>
</feature>
<keyword evidence="9" id="KW-0677">Repeat</keyword>
<evidence type="ECO:0000313" key="24">
    <source>
        <dbReference type="Ensembl" id="ENSOANP00000017896.4"/>
    </source>
</evidence>
<dbReference type="PANTHER" id="PTHR24161:SF16">
    <property type="entry name" value="PALMITOYLTRANSFERASE ZDHHC13"/>
    <property type="match status" value="1"/>
</dbReference>
<evidence type="ECO:0000256" key="3">
    <source>
        <dbReference type="ARBA" id="ARBA00004770"/>
    </source>
</evidence>
<dbReference type="eggNOG" id="KOG1435">
    <property type="taxonomic scope" value="Eukaryota"/>
</dbReference>
<evidence type="ECO:0000256" key="7">
    <source>
        <dbReference type="ARBA" id="ARBA00022679"/>
    </source>
</evidence>
<keyword evidence="10" id="KW-0152">Cholesterol biosynthesis</keyword>
<feature type="domain" description="Palmitoyltransferase DHHC" evidence="23">
    <location>
        <begin position="816"/>
        <end position="947"/>
    </location>
</feature>
<sequence>MEKAASYTRMDCLPVIGLRTEHVRYGVGPPTWAFPCNSAKIKDRPCQEPQDDEVPMATGSTTNSSKSKNKNGISDKNKALQGQWGRAWEVDWFSLASVIFLLMFAPFIVYYFIMACDQYQCALTTPLVDLFTGNNHLSDIWAKTPSMSQKAAQIYTAWVIFQVLLYILLPDFCHKFLPGYVGGVQEGAITPSGTVNKYEINGLQAWIITHLLWFANAHFFHWFSPTVIFDNWIPLLWCANILGYIVSIFVMIKSYLFPSNSKDCKFTGNFFYDFMMGVEFNPRIGKWFDFKLFFNGRPGIVAWTLINLSFAAKQQELYGQVTNSMILVNVLQGIYVLDFFWNEAWYLKTIDICHDHFGWYLGWGDCVWLPYLYTLQGLYLVYNPIQLSVPHAMGVLLLGLCRNHSHGFHWSPGLGRRNICPHENKELSKEKETLPLVEDASNCDIVKATQYGIFERCKELVEAGYDVRQPDKENVSLLHWAAINNRLDLVKFYISKGAVVDQLGGDLNSTPLHWAVRQGHLPMVILLLQCGADPSRIDGEGFSSIHLAVLFQHMPVIAYLLSKGQSIDMTDLNGQTPLMLSAHKVLGSEPTGFLLRFHPSLNVVDKVEQNTPLHWAVVAGNTNAVEKLLDAGSSLDIRNIKGETPLDLAQQSRNRLIIHMLTAEAKIRAKKNFRLFRWLQKCELFLLLVLSVITMWVVGYIMDLNSDSWLLKGSLLVVVLFVTTLFPRFLLEYRSLTYLPAIILLSSIFWMLVTWFILFLPDLAGTFFQVPFFLSVIGLLYFFYKTWGTDPGYIKSSEEERKMNIITLAESGCLDFRTFCTSCLIKKPLRSMHCHVCNSCVARFDQHCLWTGRCIGFGNHHYYIFFLFFLIVVCDWMLYGTFLYWSNHCATTYKQDGVWTYVTQIASCSPWLVYIFFLVSFHASWASFLILNQLFQIAFLGLTAHERSSLLKQSKHMKHPFSLRKTPYNHGFTQNLADFFQCRCFGLFKPSAVDWTTQQTVLLHPAKEKVLRSV</sequence>
<dbReference type="InterPro" id="IPR001594">
    <property type="entry name" value="Palmitoyltrfase_DHHC"/>
</dbReference>
<organism evidence="24 25">
    <name type="scientific">Ornithorhynchus anatinus</name>
    <name type="common">Duckbill platypus</name>
    <dbReference type="NCBI Taxonomy" id="9258"/>
    <lineage>
        <taxon>Eukaryota</taxon>
        <taxon>Metazoa</taxon>
        <taxon>Chordata</taxon>
        <taxon>Craniata</taxon>
        <taxon>Vertebrata</taxon>
        <taxon>Euteleostomi</taxon>
        <taxon>Mammalia</taxon>
        <taxon>Monotremata</taxon>
        <taxon>Ornithorhynchidae</taxon>
        <taxon>Ornithorhynchus</taxon>
    </lineage>
</organism>
<dbReference type="GeneTree" id="ENSGT00530000063074"/>
<dbReference type="AlphaFoldDB" id="F7DFI7"/>
<keyword evidence="17" id="KW-0012">Acyltransferase</keyword>
<dbReference type="UniPathway" id="UPA00063"/>
<feature type="transmembrane region" description="Helical" evidence="22">
    <location>
        <begin position="92"/>
        <end position="113"/>
    </location>
</feature>
<feature type="compositionally biased region" description="Low complexity" evidence="21">
    <location>
        <begin position="58"/>
        <end position="72"/>
    </location>
</feature>
<feature type="transmembrane region" description="Helical" evidence="22">
    <location>
        <begin position="684"/>
        <end position="702"/>
    </location>
</feature>
<feature type="transmembrane region" description="Helical" evidence="22">
    <location>
        <begin position="766"/>
        <end position="784"/>
    </location>
</feature>
<evidence type="ECO:0000256" key="2">
    <source>
        <dbReference type="ARBA" id="ARBA00004653"/>
    </source>
</evidence>
<evidence type="ECO:0000256" key="8">
    <source>
        <dbReference type="ARBA" id="ARBA00022692"/>
    </source>
</evidence>
<dbReference type="InParanoid" id="F7DFI7"/>
<evidence type="ECO:0000256" key="1">
    <source>
        <dbReference type="ARBA" id="ARBA00004439"/>
    </source>
</evidence>
<comment type="similarity">
    <text evidence="4">Belongs to the DHHC palmitoyltransferase family. AKR/ZDHHC17 subfamily.</text>
</comment>
<evidence type="ECO:0000256" key="10">
    <source>
        <dbReference type="ARBA" id="ARBA00022778"/>
    </source>
</evidence>
<reference evidence="24" key="2">
    <citation type="submission" date="2025-08" db="UniProtKB">
        <authorList>
            <consortium name="Ensembl"/>
        </authorList>
    </citation>
    <scope>IDENTIFICATION</scope>
    <source>
        <strain evidence="24">Glennie</strain>
    </source>
</reference>
<dbReference type="InterPro" id="IPR002110">
    <property type="entry name" value="Ankyrin_rpt"/>
</dbReference>
<keyword evidence="14 22" id="KW-0472">Membrane</keyword>
<feature type="transmembrane region" description="Helical" evidence="22">
    <location>
        <begin position="232"/>
        <end position="252"/>
    </location>
</feature>
<dbReference type="SUPFAM" id="SSF48403">
    <property type="entry name" value="Ankyrin repeat"/>
    <property type="match status" value="1"/>
</dbReference>
<feature type="repeat" description="ANK" evidence="20">
    <location>
        <begin position="507"/>
        <end position="539"/>
    </location>
</feature>
<dbReference type="STRING" id="9258.ENSOANP00000017896"/>
<feature type="transmembrane region" description="Helical" evidence="22">
    <location>
        <begin position="911"/>
        <end position="931"/>
    </location>
</feature>
<evidence type="ECO:0000256" key="9">
    <source>
        <dbReference type="ARBA" id="ARBA00022737"/>
    </source>
</evidence>
<feature type="transmembrane region" description="Helical" evidence="22">
    <location>
        <begin position="152"/>
        <end position="169"/>
    </location>
</feature>
<protein>
    <recommendedName>
        <fullName evidence="5">protein S-acyltransferase</fullName>
        <ecNumber evidence="5">2.3.1.225</ecNumber>
    </recommendedName>
    <alternativeName>
        <fullName evidence="19">Zinc finger DHHC domain-containing protein 13</fullName>
    </alternativeName>
</protein>
<evidence type="ECO:0000256" key="19">
    <source>
        <dbReference type="ARBA" id="ARBA00030808"/>
    </source>
</evidence>
<dbReference type="Bgee" id="ENSOANG00000011292">
    <property type="expression patterns" value="Expressed in adult mammalian kidney and 8 other cell types or tissues"/>
</dbReference>
<keyword evidence="25" id="KW-1185">Reference proteome</keyword>
<proteinExistence type="inferred from homology"/>
<keyword evidence="10" id="KW-0753">Steroid metabolism</keyword>
<dbReference type="PROSITE" id="PS50088">
    <property type="entry name" value="ANK_REPEAT"/>
    <property type="match status" value="4"/>
</dbReference>
<keyword evidence="10" id="KW-0756">Sterol biosynthesis</keyword>
<evidence type="ECO:0000256" key="22">
    <source>
        <dbReference type="SAM" id="Phobius"/>
    </source>
</evidence>
<keyword evidence="10" id="KW-0752">Steroid biosynthesis</keyword>
<dbReference type="SMART" id="SM00248">
    <property type="entry name" value="ANK"/>
    <property type="match status" value="5"/>
</dbReference>
<feature type="region of interest" description="Disordered" evidence="21">
    <location>
        <begin position="44"/>
        <end position="74"/>
    </location>
</feature>
<keyword evidence="13 20" id="KW-0040">ANK repeat</keyword>
<dbReference type="Pfam" id="PF01222">
    <property type="entry name" value="ERG4_ERG24"/>
    <property type="match status" value="1"/>
</dbReference>
<evidence type="ECO:0000256" key="13">
    <source>
        <dbReference type="ARBA" id="ARBA00023043"/>
    </source>
</evidence>
<dbReference type="InterPro" id="IPR018083">
    <property type="entry name" value="Sterol_reductase_CS"/>
</dbReference>
<keyword evidence="16" id="KW-0449">Lipoprotein</keyword>
<feature type="repeat" description="ANK" evidence="20">
    <location>
        <begin position="608"/>
        <end position="640"/>
    </location>
</feature>
<evidence type="ECO:0000256" key="18">
    <source>
        <dbReference type="ARBA" id="ARBA00023329"/>
    </source>
</evidence>
<evidence type="ECO:0000256" key="20">
    <source>
        <dbReference type="PROSITE-ProRule" id="PRU00023"/>
    </source>
</evidence>
<dbReference type="Pfam" id="PF01529">
    <property type="entry name" value="DHHC"/>
    <property type="match status" value="1"/>
</dbReference>
<dbReference type="InterPro" id="IPR036770">
    <property type="entry name" value="Ankyrin_rpt-contain_sf"/>
</dbReference>
<feature type="transmembrane region" description="Helical" evidence="22">
    <location>
        <begin position="738"/>
        <end position="760"/>
    </location>
</feature>
<feature type="repeat" description="ANK" evidence="20">
    <location>
        <begin position="540"/>
        <end position="572"/>
    </location>
</feature>
<evidence type="ECO:0000313" key="25">
    <source>
        <dbReference type="Proteomes" id="UP000002279"/>
    </source>
</evidence>
<dbReference type="Pfam" id="PF12796">
    <property type="entry name" value="Ank_2"/>
    <property type="match status" value="2"/>
</dbReference>
<evidence type="ECO:0000256" key="15">
    <source>
        <dbReference type="ARBA" id="ARBA00023139"/>
    </source>
</evidence>
<keyword evidence="10" id="KW-0444">Lipid biosynthesis</keyword>
<keyword evidence="6" id="KW-0153">Cholesterol metabolism</keyword>
<feature type="transmembrane region" description="Helical" evidence="22">
    <location>
        <begin position="708"/>
        <end position="726"/>
    </location>
</feature>